<feature type="compositionally biased region" description="Acidic residues" evidence="1">
    <location>
        <begin position="755"/>
        <end position="766"/>
    </location>
</feature>
<feature type="compositionally biased region" description="Basic and acidic residues" evidence="1">
    <location>
        <begin position="382"/>
        <end position="394"/>
    </location>
</feature>
<reference evidence="2 3" key="1">
    <citation type="submission" date="2017-10" db="EMBL/GenBank/DDBJ databases">
        <title>Comparative genomics in systemic dimorphic fungi from Ajellomycetaceae.</title>
        <authorList>
            <person name="Munoz J.F."/>
            <person name="Mcewen J.G."/>
            <person name="Clay O.K."/>
            <person name="Cuomo C.A."/>
        </authorList>
    </citation>
    <scope>NUCLEOTIDE SEQUENCE [LARGE SCALE GENOMIC DNA]</scope>
    <source>
        <strain evidence="2 3">UAMH5409</strain>
    </source>
</reference>
<evidence type="ECO:0000313" key="3">
    <source>
        <dbReference type="Proteomes" id="UP000223968"/>
    </source>
</evidence>
<feature type="compositionally biased region" description="Basic and acidic residues" evidence="1">
    <location>
        <begin position="320"/>
        <end position="331"/>
    </location>
</feature>
<keyword evidence="3" id="KW-1185">Reference proteome</keyword>
<dbReference type="AlphaFoldDB" id="A0A2B7XBH4"/>
<feature type="compositionally biased region" description="Acidic residues" evidence="1">
    <location>
        <begin position="705"/>
        <end position="717"/>
    </location>
</feature>
<feature type="compositionally biased region" description="Basic and acidic residues" evidence="1">
    <location>
        <begin position="356"/>
        <end position="369"/>
    </location>
</feature>
<feature type="region of interest" description="Disordered" evidence="1">
    <location>
        <begin position="556"/>
        <end position="586"/>
    </location>
</feature>
<protein>
    <submittedName>
        <fullName evidence="2">Uncharacterized protein</fullName>
    </submittedName>
</protein>
<dbReference type="EMBL" id="PDNB01000120">
    <property type="protein sequence ID" value="PGH06082.1"/>
    <property type="molecule type" value="Genomic_DNA"/>
</dbReference>
<sequence>MASTNADHVYSATEKQILAYALQRNIWVENGRHPWIDQKGWKLPPSLLRQSSTLEKFGLSFTPNKFKDAKLCDRHKWLNIKVIMYLFELVEAEVGPNLDLCGRDLFRLYENPRDIIQTLRRLNIMWLGEESYRERYKLGPIDPKDWEETWTYQENKCHACMIVRIVKDHTVLTYLRTVTYLRTTQKARRDNGDQVELLSWVDKFLEYYEQPGKEDMENNSNICKPERYPQLSRSQSMRNRQQRSLAAEPMPGMIRRAHTENPARIETQQSMDGQPQQRLAAGPDPRMTDQNRVRKRPRADTGQLLAGQQPRWQQWPATEIEPRFGDQDRMGKRTRANPKQPLLTRRQQRPATQHDAQMEDQERKERARADTAQSLTGQEQRPAADFEPRSKTMNQDPRETLAKINTQRQMLGHQQYLTISEDASRAEDAMRTYLEQPLVESPTTCDELELVESYEHPRESELFEPARFEGRAPAVYANANEDAYTNQRSYYTNNGCGFNQHAQGHGNTRTATTGRATNNYYAMMASNEQADRQGYESHTGPSTLQAMPHHHLSMISSTSNYDISPPSTPRPRLVEEPTGNGQRFHDVRNKLPLNKTNAVKEWASSIRDSAISYYDHDLSPPQTPDAKHSIMEPGGARTEPYHMDAGYSAPKPSLTRTAEAAELALRHQSVMTVGSNYDVSPPPTPGEIQSRTRPGDDCGTGYIGIDDDDDNNADIDADLPLPSLTRSNTTKTIEELPDEYEDAEERKDDWKGSDDSEWEDDSIDGNDAERSDGLDDFDGGVDVRDDLRREAYTERQDQVAVDVVPDDGYGPNETTIYGRLDSDFMTPAKKPVARDVYEDGSGRGHRYVRDKRAAPGRLVLNHCTGPPTKRPAVRDGNSNGYGRDHGYVRHERATPRRLRLEHRVPDKKPNVRRMGMKPPPKGRQAGDRSTRWDMFVSQAL</sequence>
<proteinExistence type="predicted"/>
<feature type="region of interest" description="Disordered" evidence="1">
    <location>
        <begin position="214"/>
        <end position="394"/>
    </location>
</feature>
<feature type="compositionally biased region" description="Low complexity" evidence="1">
    <location>
        <begin position="230"/>
        <end position="244"/>
    </location>
</feature>
<feature type="compositionally biased region" description="Polar residues" evidence="1">
    <location>
        <begin position="266"/>
        <end position="277"/>
    </location>
</feature>
<feature type="region of interest" description="Disordered" evidence="1">
    <location>
        <begin position="862"/>
        <end position="940"/>
    </location>
</feature>
<evidence type="ECO:0000313" key="2">
    <source>
        <dbReference type="EMBL" id="PGH06082.1"/>
    </source>
</evidence>
<gene>
    <name evidence="2" type="ORF">AJ79_06616</name>
</gene>
<dbReference type="Proteomes" id="UP000223968">
    <property type="component" value="Unassembled WGS sequence"/>
</dbReference>
<accession>A0A2B7XBH4</accession>
<name>A0A2B7XBH4_9EURO</name>
<feature type="region of interest" description="Disordered" evidence="1">
    <location>
        <begin position="674"/>
        <end position="781"/>
    </location>
</feature>
<evidence type="ECO:0000256" key="1">
    <source>
        <dbReference type="SAM" id="MobiDB-lite"/>
    </source>
</evidence>
<feature type="compositionally biased region" description="Basic and acidic residues" evidence="1">
    <location>
        <begin position="882"/>
        <end position="894"/>
    </location>
</feature>
<feature type="compositionally biased region" description="Basic and acidic residues" evidence="1">
    <location>
        <begin position="744"/>
        <end position="754"/>
    </location>
</feature>
<dbReference type="STRING" id="1447875.A0A2B7XBH4"/>
<organism evidence="2 3">
    <name type="scientific">Helicocarpus griseus UAMH5409</name>
    <dbReference type="NCBI Taxonomy" id="1447875"/>
    <lineage>
        <taxon>Eukaryota</taxon>
        <taxon>Fungi</taxon>
        <taxon>Dikarya</taxon>
        <taxon>Ascomycota</taxon>
        <taxon>Pezizomycotina</taxon>
        <taxon>Eurotiomycetes</taxon>
        <taxon>Eurotiomycetidae</taxon>
        <taxon>Onygenales</taxon>
        <taxon>Ajellomycetaceae</taxon>
        <taxon>Helicocarpus</taxon>
    </lineage>
</organism>
<comment type="caution">
    <text evidence="2">The sequence shown here is derived from an EMBL/GenBank/DDBJ whole genome shotgun (WGS) entry which is preliminary data.</text>
</comment>
<dbReference type="OrthoDB" id="3786931at2759"/>